<protein>
    <submittedName>
        <fullName evidence="1">Uncharacterized protein</fullName>
    </submittedName>
</protein>
<accession>A0A4Z2HX14</accession>
<comment type="caution">
    <text evidence="1">The sequence shown here is derived from an EMBL/GenBank/DDBJ whole genome shotgun (WGS) entry which is preliminary data.</text>
</comment>
<reference evidence="1 2" key="1">
    <citation type="submission" date="2019-03" db="EMBL/GenBank/DDBJ databases">
        <title>First draft genome of Liparis tanakae, snailfish: a comprehensive survey of snailfish specific genes.</title>
        <authorList>
            <person name="Kim W."/>
            <person name="Song I."/>
            <person name="Jeong J.-H."/>
            <person name="Kim D."/>
            <person name="Kim S."/>
            <person name="Ryu S."/>
            <person name="Song J.Y."/>
            <person name="Lee S.K."/>
        </authorList>
    </citation>
    <scope>NUCLEOTIDE SEQUENCE [LARGE SCALE GENOMIC DNA]</scope>
    <source>
        <tissue evidence="1">Muscle</tissue>
    </source>
</reference>
<dbReference type="AlphaFoldDB" id="A0A4Z2HX14"/>
<proteinExistence type="predicted"/>
<dbReference type="EMBL" id="SRLO01000170">
    <property type="protein sequence ID" value="TNN69875.1"/>
    <property type="molecule type" value="Genomic_DNA"/>
</dbReference>
<keyword evidence="2" id="KW-1185">Reference proteome</keyword>
<name>A0A4Z2HX14_9TELE</name>
<organism evidence="1 2">
    <name type="scientific">Liparis tanakae</name>
    <name type="common">Tanaka's snailfish</name>
    <dbReference type="NCBI Taxonomy" id="230148"/>
    <lineage>
        <taxon>Eukaryota</taxon>
        <taxon>Metazoa</taxon>
        <taxon>Chordata</taxon>
        <taxon>Craniata</taxon>
        <taxon>Vertebrata</taxon>
        <taxon>Euteleostomi</taxon>
        <taxon>Actinopterygii</taxon>
        <taxon>Neopterygii</taxon>
        <taxon>Teleostei</taxon>
        <taxon>Neoteleostei</taxon>
        <taxon>Acanthomorphata</taxon>
        <taxon>Eupercaria</taxon>
        <taxon>Perciformes</taxon>
        <taxon>Cottioidei</taxon>
        <taxon>Cottales</taxon>
        <taxon>Liparidae</taxon>
        <taxon>Liparis</taxon>
    </lineage>
</organism>
<evidence type="ECO:0000313" key="2">
    <source>
        <dbReference type="Proteomes" id="UP000314294"/>
    </source>
</evidence>
<sequence length="215" mass="23774">MAVLCSMRHKSSAGNKESKLSIACWQHLEAPVQLDRFRGRVHRRDTFGRHLWSGGRCNLWTRLSESQCNWVRCVEVHSVDLGHAGGQVAEETSPHLCVHPFTCGEETESLRLHASGSCESSPSSIILSNGRAGHVAPLLSLSTWSELCGPRMLSPPPSHHRHVGSEMTILVFKYCDGFPFNCWYENISGQEGTDRGDHLNISPSAPLALRSFSSL</sequence>
<evidence type="ECO:0000313" key="1">
    <source>
        <dbReference type="EMBL" id="TNN69875.1"/>
    </source>
</evidence>
<dbReference type="Proteomes" id="UP000314294">
    <property type="component" value="Unassembled WGS sequence"/>
</dbReference>
<gene>
    <name evidence="1" type="ORF">EYF80_019943</name>
</gene>